<sequence length="190" mass="21333">MPDHELKFVMLGESAVGKTSIIHRYISNQFNTMPESTITAYFHTKMIIVDSHSIRLHLWDTAGQERFQSIAPMYYRNADVILVVFAVDSADSLQKAILQIQDVKMSQVQRGQQIILLGNKCDKENQVKGQAEQYSKDFQIPVFWVSAFNGTGISDAVLYAIRKASSSKSNSNHLSGVVDIQAKREKGCCM</sequence>
<dbReference type="PROSITE" id="PS51421">
    <property type="entry name" value="RAS"/>
    <property type="match status" value="1"/>
</dbReference>
<dbReference type="PRINTS" id="PR00449">
    <property type="entry name" value="RASTRNSFRMNG"/>
</dbReference>
<dbReference type="CDD" id="cd00154">
    <property type="entry name" value="Rab"/>
    <property type="match status" value="1"/>
</dbReference>
<evidence type="ECO:0000256" key="3">
    <source>
        <dbReference type="ARBA" id="ARBA00023134"/>
    </source>
</evidence>
<accession>A0AA86NXQ6</accession>
<dbReference type="SMART" id="SM00174">
    <property type="entry name" value="RHO"/>
    <property type="match status" value="1"/>
</dbReference>
<dbReference type="PROSITE" id="PS51420">
    <property type="entry name" value="RHO"/>
    <property type="match status" value="1"/>
</dbReference>
<dbReference type="Pfam" id="PF00071">
    <property type="entry name" value="Ras"/>
    <property type="match status" value="1"/>
</dbReference>
<dbReference type="InterPro" id="IPR001806">
    <property type="entry name" value="Small_GTPase"/>
</dbReference>
<dbReference type="PROSITE" id="PS51419">
    <property type="entry name" value="RAB"/>
    <property type="match status" value="1"/>
</dbReference>
<keyword evidence="3" id="KW-0342">GTP-binding</keyword>
<dbReference type="FunFam" id="3.40.50.300:FF:001329">
    <property type="entry name" value="Small GTP-binding protein, putative"/>
    <property type="match status" value="1"/>
</dbReference>
<gene>
    <name evidence="4" type="ORF">HINF_LOCUS15514</name>
    <name evidence="5" type="ORF">HINF_LOCUS3324</name>
</gene>
<dbReference type="InterPro" id="IPR027417">
    <property type="entry name" value="P-loop_NTPase"/>
</dbReference>
<dbReference type="Gene3D" id="3.40.50.300">
    <property type="entry name" value="P-loop containing nucleotide triphosphate hydrolases"/>
    <property type="match status" value="1"/>
</dbReference>
<dbReference type="AlphaFoldDB" id="A0AA86NXQ6"/>
<protein>
    <submittedName>
        <fullName evidence="4">Rab1a</fullName>
    </submittedName>
</protein>
<evidence type="ECO:0000313" key="6">
    <source>
        <dbReference type="Proteomes" id="UP001642409"/>
    </source>
</evidence>
<dbReference type="Proteomes" id="UP001642409">
    <property type="component" value="Unassembled WGS sequence"/>
</dbReference>
<comment type="caution">
    <text evidence="4">The sequence shown here is derived from an EMBL/GenBank/DDBJ whole genome shotgun (WGS) entry which is preliminary data.</text>
</comment>
<evidence type="ECO:0000313" key="4">
    <source>
        <dbReference type="EMBL" id="CAI9927869.1"/>
    </source>
</evidence>
<evidence type="ECO:0000256" key="2">
    <source>
        <dbReference type="ARBA" id="ARBA00022741"/>
    </source>
</evidence>
<dbReference type="SUPFAM" id="SSF52540">
    <property type="entry name" value="P-loop containing nucleoside triphosphate hydrolases"/>
    <property type="match status" value="1"/>
</dbReference>
<dbReference type="InterPro" id="IPR005225">
    <property type="entry name" value="Small_GTP-bd"/>
</dbReference>
<evidence type="ECO:0000256" key="1">
    <source>
        <dbReference type="ARBA" id="ARBA00006270"/>
    </source>
</evidence>
<dbReference type="PANTHER" id="PTHR47981">
    <property type="entry name" value="RAB FAMILY"/>
    <property type="match status" value="1"/>
</dbReference>
<proteinExistence type="inferred from homology"/>
<dbReference type="EMBL" id="CATOUU010000386">
    <property type="protein sequence ID" value="CAI9927869.1"/>
    <property type="molecule type" value="Genomic_DNA"/>
</dbReference>
<dbReference type="EMBL" id="CAXDID020000006">
    <property type="protein sequence ID" value="CAL5975422.1"/>
    <property type="molecule type" value="Genomic_DNA"/>
</dbReference>
<reference evidence="4" key="1">
    <citation type="submission" date="2023-06" db="EMBL/GenBank/DDBJ databases">
        <authorList>
            <person name="Kurt Z."/>
        </authorList>
    </citation>
    <scope>NUCLEOTIDE SEQUENCE</scope>
</reference>
<dbReference type="GO" id="GO:0005525">
    <property type="term" value="F:GTP binding"/>
    <property type="evidence" value="ECO:0007669"/>
    <property type="project" value="UniProtKB-KW"/>
</dbReference>
<dbReference type="SMART" id="SM00175">
    <property type="entry name" value="RAB"/>
    <property type="match status" value="1"/>
</dbReference>
<dbReference type="PANTHER" id="PTHR47981:SF20">
    <property type="entry name" value="RAS-RELATED PROTEIN RAB-7A"/>
    <property type="match status" value="1"/>
</dbReference>
<keyword evidence="2" id="KW-0547">Nucleotide-binding</keyword>
<reference evidence="5 6" key="2">
    <citation type="submission" date="2024-07" db="EMBL/GenBank/DDBJ databases">
        <authorList>
            <person name="Akdeniz Z."/>
        </authorList>
    </citation>
    <scope>NUCLEOTIDE SEQUENCE [LARGE SCALE GENOMIC DNA]</scope>
</reference>
<name>A0AA86NXQ6_9EUKA</name>
<comment type="similarity">
    <text evidence="1">Belongs to the small GTPase superfamily. Rab family.</text>
</comment>
<dbReference type="SMART" id="SM00173">
    <property type="entry name" value="RAS"/>
    <property type="match status" value="1"/>
</dbReference>
<evidence type="ECO:0000313" key="5">
    <source>
        <dbReference type="EMBL" id="CAL5975422.1"/>
    </source>
</evidence>
<keyword evidence="6" id="KW-1185">Reference proteome</keyword>
<dbReference type="NCBIfam" id="TIGR00231">
    <property type="entry name" value="small_GTP"/>
    <property type="match status" value="1"/>
</dbReference>
<dbReference type="GO" id="GO:0003924">
    <property type="term" value="F:GTPase activity"/>
    <property type="evidence" value="ECO:0007669"/>
    <property type="project" value="InterPro"/>
</dbReference>
<organism evidence="4">
    <name type="scientific">Hexamita inflata</name>
    <dbReference type="NCBI Taxonomy" id="28002"/>
    <lineage>
        <taxon>Eukaryota</taxon>
        <taxon>Metamonada</taxon>
        <taxon>Diplomonadida</taxon>
        <taxon>Hexamitidae</taxon>
        <taxon>Hexamitinae</taxon>
        <taxon>Hexamita</taxon>
    </lineage>
</organism>